<dbReference type="CDD" id="cd06222">
    <property type="entry name" value="RNase_H_like"/>
    <property type="match status" value="1"/>
</dbReference>
<keyword evidence="3" id="KW-1185">Reference proteome</keyword>
<dbReference type="Proteomes" id="UP000623129">
    <property type="component" value="Unassembled WGS sequence"/>
</dbReference>
<dbReference type="SUPFAM" id="SSF53098">
    <property type="entry name" value="Ribonuclease H-like"/>
    <property type="match status" value="1"/>
</dbReference>
<dbReference type="InterPro" id="IPR012337">
    <property type="entry name" value="RNaseH-like_sf"/>
</dbReference>
<protein>
    <recommendedName>
        <fullName evidence="1">RNase H type-1 domain-containing protein</fullName>
    </recommendedName>
</protein>
<dbReference type="InterPro" id="IPR036397">
    <property type="entry name" value="RNaseH_sf"/>
</dbReference>
<evidence type="ECO:0000313" key="3">
    <source>
        <dbReference type="Proteomes" id="UP000623129"/>
    </source>
</evidence>
<proteinExistence type="predicted"/>
<organism evidence="2 3">
    <name type="scientific">Carex littledalei</name>
    <dbReference type="NCBI Taxonomy" id="544730"/>
    <lineage>
        <taxon>Eukaryota</taxon>
        <taxon>Viridiplantae</taxon>
        <taxon>Streptophyta</taxon>
        <taxon>Embryophyta</taxon>
        <taxon>Tracheophyta</taxon>
        <taxon>Spermatophyta</taxon>
        <taxon>Magnoliopsida</taxon>
        <taxon>Liliopsida</taxon>
        <taxon>Poales</taxon>
        <taxon>Cyperaceae</taxon>
        <taxon>Cyperoideae</taxon>
        <taxon>Cariceae</taxon>
        <taxon>Carex</taxon>
        <taxon>Carex subgen. Euthyceras</taxon>
    </lineage>
</organism>
<feature type="domain" description="RNase H type-1" evidence="1">
    <location>
        <begin position="45"/>
        <end position="177"/>
    </location>
</feature>
<dbReference type="GO" id="GO:0004523">
    <property type="term" value="F:RNA-DNA hybrid ribonuclease activity"/>
    <property type="evidence" value="ECO:0007669"/>
    <property type="project" value="InterPro"/>
</dbReference>
<sequence>MGACQAFFRAAKESCQNDLLARCAPALSRTGNVSLTPCQQHDPLNMEGFVVYVDGSWDQAGGAGIGVYLLQNGSLVRWISKGVRASTSDQAEALAVLEGLQILHLAIGEGRVLSDSTDIVSAIQAATPVITNWRAFSEIWQSWKLRVQSQGKYRVLHCNREDATLKIAHKLANQGRTYGWEKTGCTENDLNMEELV</sequence>
<dbReference type="AlphaFoldDB" id="A0A833QE67"/>
<dbReference type="EMBL" id="SWLB01000028">
    <property type="protein sequence ID" value="KAF3320911.1"/>
    <property type="molecule type" value="Genomic_DNA"/>
</dbReference>
<comment type="caution">
    <text evidence="2">The sequence shown here is derived from an EMBL/GenBank/DDBJ whole genome shotgun (WGS) entry which is preliminary data.</text>
</comment>
<dbReference type="GO" id="GO:0003676">
    <property type="term" value="F:nucleic acid binding"/>
    <property type="evidence" value="ECO:0007669"/>
    <property type="project" value="InterPro"/>
</dbReference>
<reference evidence="2" key="1">
    <citation type="submission" date="2020-01" db="EMBL/GenBank/DDBJ databases">
        <title>Genome sequence of Kobresia littledalei, the first chromosome-level genome in the family Cyperaceae.</title>
        <authorList>
            <person name="Qu G."/>
        </authorList>
    </citation>
    <scope>NUCLEOTIDE SEQUENCE</scope>
    <source>
        <strain evidence="2">C.B.Clarke</strain>
        <tissue evidence="2">Leaf</tissue>
    </source>
</reference>
<dbReference type="InterPro" id="IPR002156">
    <property type="entry name" value="RNaseH_domain"/>
</dbReference>
<dbReference type="InterPro" id="IPR053151">
    <property type="entry name" value="RNase_H-like"/>
</dbReference>
<evidence type="ECO:0000313" key="2">
    <source>
        <dbReference type="EMBL" id="KAF3320911.1"/>
    </source>
</evidence>
<dbReference type="PROSITE" id="PS50879">
    <property type="entry name" value="RNASE_H_1"/>
    <property type="match status" value="1"/>
</dbReference>
<dbReference type="InterPro" id="IPR044730">
    <property type="entry name" value="RNase_H-like_dom_plant"/>
</dbReference>
<name>A0A833QE67_9POAL</name>
<dbReference type="PANTHER" id="PTHR47723">
    <property type="entry name" value="OS05G0353850 PROTEIN"/>
    <property type="match status" value="1"/>
</dbReference>
<dbReference type="Gene3D" id="3.30.420.10">
    <property type="entry name" value="Ribonuclease H-like superfamily/Ribonuclease H"/>
    <property type="match status" value="1"/>
</dbReference>
<dbReference type="PANTHER" id="PTHR47723:SF19">
    <property type="entry name" value="POLYNUCLEOTIDYL TRANSFERASE, RIBONUCLEASE H-LIKE SUPERFAMILY PROTEIN"/>
    <property type="match status" value="1"/>
</dbReference>
<accession>A0A833QE67</accession>
<gene>
    <name evidence="2" type="ORF">FCM35_KLT15045</name>
</gene>
<dbReference type="Pfam" id="PF13456">
    <property type="entry name" value="RVT_3"/>
    <property type="match status" value="1"/>
</dbReference>
<evidence type="ECO:0000259" key="1">
    <source>
        <dbReference type="PROSITE" id="PS50879"/>
    </source>
</evidence>